<dbReference type="PANTHER" id="PTHR13016">
    <property type="entry name" value="AMMECR1 HOMOLOG"/>
    <property type="match status" value="1"/>
</dbReference>
<dbReference type="InterPro" id="IPR002733">
    <property type="entry name" value="AMMECR1_domain"/>
</dbReference>
<evidence type="ECO:0000313" key="4">
    <source>
        <dbReference type="Proteomes" id="UP000730161"/>
    </source>
</evidence>
<dbReference type="PANTHER" id="PTHR13016:SF0">
    <property type="entry name" value="AMME SYNDROME CANDIDATE GENE 1 PROTEIN"/>
    <property type="match status" value="1"/>
</dbReference>
<dbReference type="AlphaFoldDB" id="A0A8J7W4Y3"/>
<evidence type="ECO:0000313" key="3">
    <source>
        <dbReference type="EMBL" id="MBR1368374.1"/>
    </source>
</evidence>
<dbReference type="InterPro" id="IPR023473">
    <property type="entry name" value="AMMECR1"/>
</dbReference>
<dbReference type="NCBIfam" id="TIGR04335">
    <property type="entry name" value="AmmeMemoSam_A"/>
    <property type="match status" value="1"/>
</dbReference>
<dbReference type="EMBL" id="JWHL01000002">
    <property type="protein sequence ID" value="MBR1368374.1"/>
    <property type="molecule type" value="Genomic_DNA"/>
</dbReference>
<proteinExistence type="inferred from homology"/>
<dbReference type="HAMAP" id="MF_00645">
    <property type="entry name" value="AMMECR1"/>
    <property type="match status" value="1"/>
</dbReference>
<reference evidence="3" key="1">
    <citation type="submission" date="2014-12" db="EMBL/GenBank/DDBJ databases">
        <authorList>
            <person name="Huang H.-H."/>
            <person name="Chen S.-C."/>
            <person name="Lai M.-C."/>
        </authorList>
    </citation>
    <scope>NUCLEOTIDE SEQUENCE</scope>
    <source>
        <strain evidence="3">K1F9705b</strain>
    </source>
</reference>
<dbReference type="PROSITE" id="PS51112">
    <property type="entry name" value="AMMECR1"/>
    <property type="match status" value="1"/>
</dbReference>
<dbReference type="OrthoDB" id="25187at2157"/>
<dbReference type="NCBIfam" id="TIGR00296">
    <property type="entry name" value="TIGR00296 family protein"/>
    <property type="match status" value="1"/>
</dbReference>
<comment type="caution">
    <text evidence="3">The sequence shown here is derived from an EMBL/GenBank/DDBJ whole genome shotgun (WGS) entry which is preliminary data.</text>
</comment>
<evidence type="ECO:0000256" key="1">
    <source>
        <dbReference type="HAMAP-Rule" id="MF_00645"/>
    </source>
</evidence>
<dbReference type="InterPro" id="IPR023472">
    <property type="entry name" value="Uncharacterised_MJ0810"/>
</dbReference>
<dbReference type="Gene3D" id="3.30.700.20">
    <property type="entry name" value="Hypothetical protein ph0010, domain 1"/>
    <property type="match status" value="1"/>
</dbReference>
<organism evidence="3 4">
    <name type="scientific">Methanocalculus chunghsingensis</name>
    <dbReference type="NCBI Taxonomy" id="156457"/>
    <lineage>
        <taxon>Archaea</taxon>
        <taxon>Methanobacteriati</taxon>
        <taxon>Methanobacteriota</taxon>
        <taxon>Stenosarchaea group</taxon>
        <taxon>Methanomicrobia</taxon>
        <taxon>Methanomicrobiales</taxon>
        <taxon>Methanocalculaceae</taxon>
        <taxon>Methanocalculus</taxon>
    </lineage>
</organism>
<dbReference type="RefSeq" id="WP_211529983.1">
    <property type="nucleotide sequence ID" value="NZ_JWHL01000002.1"/>
</dbReference>
<dbReference type="Proteomes" id="UP000730161">
    <property type="component" value="Unassembled WGS sequence"/>
</dbReference>
<dbReference type="InterPro" id="IPR027485">
    <property type="entry name" value="AMMECR1_N"/>
</dbReference>
<gene>
    <name evidence="3" type="ORF">RJ53_02210</name>
</gene>
<keyword evidence="4" id="KW-1185">Reference proteome</keyword>
<dbReference type="InterPro" id="IPR027623">
    <property type="entry name" value="AmmeMemoSam_A"/>
</dbReference>
<accession>A0A8J7W4Y3</accession>
<dbReference type="Gene3D" id="3.30.1490.150">
    <property type="entry name" value="Hypothetical protein ph0010, domain 2"/>
    <property type="match status" value="1"/>
</dbReference>
<feature type="domain" description="AMMECR1" evidence="2">
    <location>
        <begin position="7"/>
        <end position="185"/>
    </location>
</feature>
<dbReference type="SUPFAM" id="SSF143447">
    <property type="entry name" value="AMMECR1-like"/>
    <property type="match status" value="1"/>
</dbReference>
<dbReference type="InterPro" id="IPR036071">
    <property type="entry name" value="AMMECR1_dom_sf"/>
</dbReference>
<dbReference type="Pfam" id="PF01871">
    <property type="entry name" value="AMMECR1"/>
    <property type="match status" value="1"/>
</dbReference>
<name>A0A8J7W4Y3_9EURY</name>
<sequence length="185" mass="20349">MQLLNEGDGRAGIALAREAMTAALNREEYQPPPLPPIFDEKRGVFVTLTRNRELRGCIGIPMPVMPLGEAIIEAATSAALQDPRFPPVRVQELPLIRIEVTVLSLPEEIPTSPEERADQVIIGRHGLIIQGRGRSGLLLPQVATEYGWSGAEFLDQTCMKAGLPPGCWRDDQIAVLRFEGQIFSE</sequence>
<protein>
    <recommendedName>
        <fullName evidence="1">Protein RJ53_02210</fullName>
    </recommendedName>
</protein>
<evidence type="ECO:0000259" key="2">
    <source>
        <dbReference type="PROSITE" id="PS51112"/>
    </source>
</evidence>